<evidence type="ECO:0000256" key="2">
    <source>
        <dbReference type="ARBA" id="ARBA00022833"/>
    </source>
</evidence>
<dbReference type="EMBL" id="JAFFZE010000014">
    <property type="protein sequence ID" value="MCT2584842.1"/>
    <property type="molecule type" value="Genomic_DNA"/>
</dbReference>
<evidence type="ECO:0000313" key="8">
    <source>
        <dbReference type="Proteomes" id="UP001156441"/>
    </source>
</evidence>
<feature type="domain" description="Transposase putative helix-turn-helix" evidence="6">
    <location>
        <begin position="1"/>
        <end position="36"/>
    </location>
</feature>
<accession>A0ABT2JAG7</accession>
<comment type="caution">
    <text evidence="7">The sequence shown here is derived from an EMBL/GenBank/DDBJ whole genome shotgun (WGS) entry which is preliminary data.</text>
</comment>
<dbReference type="Pfam" id="PF07282">
    <property type="entry name" value="Cas12f1-like_TNB"/>
    <property type="match status" value="1"/>
</dbReference>
<evidence type="ECO:0000256" key="4">
    <source>
        <dbReference type="SAM" id="MobiDB-lite"/>
    </source>
</evidence>
<organism evidence="7 8">
    <name type="scientific">Actinophytocola gossypii</name>
    <dbReference type="NCBI Taxonomy" id="2812003"/>
    <lineage>
        <taxon>Bacteria</taxon>
        <taxon>Bacillati</taxon>
        <taxon>Actinomycetota</taxon>
        <taxon>Actinomycetes</taxon>
        <taxon>Pseudonocardiales</taxon>
        <taxon>Pseudonocardiaceae</taxon>
    </lineage>
</organism>
<dbReference type="RefSeq" id="WP_260192240.1">
    <property type="nucleotide sequence ID" value="NZ_JAFFZE010000014.1"/>
</dbReference>
<evidence type="ECO:0000259" key="6">
    <source>
        <dbReference type="Pfam" id="PF12323"/>
    </source>
</evidence>
<keyword evidence="3" id="KW-0238">DNA-binding</keyword>
<name>A0ABT2JAG7_9PSEU</name>
<reference evidence="7 8" key="1">
    <citation type="submission" date="2021-02" db="EMBL/GenBank/DDBJ databases">
        <title>Actinophytocola xerophila sp. nov., isolated from soil of cotton cropping field.</title>
        <authorList>
            <person name="Huang R."/>
            <person name="Chen X."/>
            <person name="Ge X."/>
            <person name="Liu W."/>
        </authorList>
    </citation>
    <scope>NUCLEOTIDE SEQUENCE [LARGE SCALE GENOMIC DNA]</scope>
    <source>
        <strain evidence="7 8">S1-96</strain>
    </source>
</reference>
<keyword evidence="8" id="KW-1185">Reference proteome</keyword>
<evidence type="ECO:0000256" key="1">
    <source>
        <dbReference type="ARBA" id="ARBA00022723"/>
    </source>
</evidence>
<dbReference type="Pfam" id="PF12323">
    <property type="entry name" value="HTH_OrfB_IS605"/>
    <property type="match status" value="1"/>
</dbReference>
<evidence type="ECO:0000313" key="7">
    <source>
        <dbReference type="EMBL" id="MCT2584842.1"/>
    </source>
</evidence>
<keyword evidence="2" id="KW-0862">Zinc</keyword>
<feature type="domain" description="Cas12f1-like TNB" evidence="5">
    <location>
        <begin position="38"/>
        <end position="104"/>
    </location>
</feature>
<keyword evidence="1" id="KW-0479">Metal-binding</keyword>
<evidence type="ECO:0000259" key="5">
    <source>
        <dbReference type="Pfam" id="PF07282"/>
    </source>
</evidence>
<gene>
    <name evidence="7" type="ORF">JT362_17130</name>
</gene>
<proteinExistence type="predicted"/>
<evidence type="ECO:0000256" key="3">
    <source>
        <dbReference type="ARBA" id="ARBA00023125"/>
    </source>
</evidence>
<dbReference type="Proteomes" id="UP001156441">
    <property type="component" value="Unassembled WGS sequence"/>
</dbReference>
<feature type="region of interest" description="Disordered" evidence="4">
    <location>
        <begin position="120"/>
        <end position="146"/>
    </location>
</feature>
<sequence>MIDVLVRYRYRIEPTGPQRAVLARTFGCVRVVFNDAGWGRFVSILEEKAEHYGRTVVKVDRWFPSSKTCSECGLVADSMPLRIRKWTCGCGAVHDRDFNAAINILAAGRAERINACGARVSPPSEGALGEEAGSRGKPRGTTTPAE</sequence>
<dbReference type="InterPro" id="IPR010095">
    <property type="entry name" value="Cas12f1-like_TNB"/>
</dbReference>
<dbReference type="InterPro" id="IPR021027">
    <property type="entry name" value="Transposase_put_HTH"/>
</dbReference>
<protein>
    <submittedName>
        <fullName evidence="7">Transposase</fullName>
    </submittedName>
</protein>